<dbReference type="Gene3D" id="1.10.10.60">
    <property type="entry name" value="Homeodomain-like"/>
    <property type="match status" value="1"/>
</dbReference>
<keyword evidence="3" id="KW-0804">Transcription</keyword>
<evidence type="ECO:0000256" key="3">
    <source>
        <dbReference type="ARBA" id="ARBA00023163"/>
    </source>
</evidence>
<evidence type="ECO:0000256" key="4">
    <source>
        <dbReference type="PROSITE-ProRule" id="PRU00335"/>
    </source>
</evidence>
<dbReference type="SUPFAM" id="SSF48498">
    <property type="entry name" value="Tetracyclin repressor-like, C-terminal domain"/>
    <property type="match status" value="1"/>
</dbReference>
<accession>A0A371RIC2</accession>
<feature type="domain" description="HTH tetR-type" evidence="5">
    <location>
        <begin position="12"/>
        <end position="72"/>
    </location>
</feature>
<organism evidence="6 7">
    <name type="scientific">Parvularcula marina</name>
    <dbReference type="NCBI Taxonomy" id="2292771"/>
    <lineage>
        <taxon>Bacteria</taxon>
        <taxon>Pseudomonadati</taxon>
        <taxon>Pseudomonadota</taxon>
        <taxon>Alphaproteobacteria</taxon>
        <taxon>Parvularculales</taxon>
        <taxon>Parvularculaceae</taxon>
        <taxon>Parvularcula</taxon>
    </lineage>
</organism>
<dbReference type="Gene3D" id="1.10.357.10">
    <property type="entry name" value="Tetracycline Repressor, domain 2"/>
    <property type="match status" value="1"/>
</dbReference>
<dbReference type="PROSITE" id="PS50977">
    <property type="entry name" value="HTH_TETR_2"/>
    <property type="match status" value="1"/>
</dbReference>
<reference evidence="6 7" key="1">
    <citation type="submission" date="2018-08" db="EMBL/GenBank/DDBJ databases">
        <title>Parvularcula sp. SM1705, isolated from surface water of the South Sea China.</title>
        <authorList>
            <person name="Sun L."/>
        </authorList>
    </citation>
    <scope>NUCLEOTIDE SEQUENCE [LARGE SCALE GENOMIC DNA]</scope>
    <source>
        <strain evidence="6 7">SM1705</strain>
    </source>
</reference>
<dbReference type="GO" id="GO:0003677">
    <property type="term" value="F:DNA binding"/>
    <property type="evidence" value="ECO:0007669"/>
    <property type="project" value="UniProtKB-UniRule"/>
</dbReference>
<dbReference type="FunCoup" id="A0A371RIC2">
    <property type="interactions" value="38"/>
</dbReference>
<dbReference type="InParanoid" id="A0A371RIC2"/>
<keyword evidence="1" id="KW-0805">Transcription regulation</keyword>
<comment type="caution">
    <text evidence="6">The sequence shown here is derived from an EMBL/GenBank/DDBJ whole genome shotgun (WGS) entry which is preliminary data.</text>
</comment>
<feature type="DNA-binding region" description="H-T-H motif" evidence="4">
    <location>
        <begin position="35"/>
        <end position="54"/>
    </location>
</feature>
<gene>
    <name evidence="6" type="ORF">DX908_07925</name>
</gene>
<dbReference type="EMBL" id="QUQO01000001">
    <property type="protein sequence ID" value="RFB05188.1"/>
    <property type="molecule type" value="Genomic_DNA"/>
</dbReference>
<name>A0A371RIC2_9PROT</name>
<keyword evidence="2 4" id="KW-0238">DNA-binding</keyword>
<protein>
    <submittedName>
        <fullName evidence="6">TetR/AcrR family transcriptional regulator</fullName>
    </submittedName>
</protein>
<dbReference type="OrthoDB" id="9795242at2"/>
<dbReference type="InterPro" id="IPR023772">
    <property type="entry name" value="DNA-bd_HTH_TetR-type_CS"/>
</dbReference>
<evidence type="ECO:0000256" key="2">
    <source>
        <dbReference type="ARBA" id="ARBA00023125"/>
    </source>
</evidence>
<dbReference type="RefSeq" id="WP_116391820.1">
    <property type="nucleotide sequence ID" value="NZ_QUQO01000001.1"/>
</dbReference>
<evidence type="ECO:0000313" key="7">
    <source>
        <dbReference type="Proteomes" id="UP000264589"/>
    </source>
</evidence>
<dbReference type="PRINTS" id="PR00455">
    <property type="entry name" value="HTHTETR"/>
</dbReference>
<dbReference type="InterPro" id="IPR001647">
    <property type="entry name" value="HTH_TetR"/>
</dbReference>
<dbReference type="AlphaFoldDB" id="A0A371RIC2"/>
<dbReference type="InterPro" id="IPR009057">
    <property type="entry name" value="Homeodomain-like_sf"/>
</dbReference>
<dbReference type="PANTHER" id="PTHR47506:SF1">
    <property type="entry name" value="HTH-TYPE TRANSCRIPTIONAL REGULATOR YJDC"/>
    <property type="match status" value="1"/>
</dbReference>
<keyword evidence="7" id="KW-1185">Reference proteome</keyword>
<sequence>MSETLHRGRPRKFDEKAVLDAALEVFRRQGFSATSLDDLTAATGLNRPSLYGAFGNKEALFRSCVDHYWRTQGREYMRALFTGDTLAEGLGNMCRTFLDAVCVPHPGGCIVACCLPSASTSDLDHTEFLSDIFSQCDASVRKRLTRASKDGDIPQTADIETLAGYIVTTLFGFSLRARAGLSRDILDRQVELFIKTVANP</sequence>
<proteinExistence type="predicted"/>
<dbReference type="SUPFAM" id="SSF46689">
    <property type="entry name" value="Homeodomain-like"/>
    <property type="match status" value="1"/>
</dbReference>
<dbReference type="Pfam" id="PF00440">
    <property type="entry name" value="TetR_N"/>
    <property type="match status" value="1"/>
</dbReference>
<evidence type="ECO:0000256" key="1">
    <source>
        <dbReference type="ARBA" id="ARBA00023015"/>
    </source>
</evidence>
<dbReference type="Proteomes" id="UP000264589">
    <property type="component" value="Unassembled WGS sequence"/>
</dbReference>
<evidence type="ECO:0000313" key="6">
    <source>
        <dbReference type="EMBL" id="RFB05188.1"/>
    </source>
</evidence>
<evidence type="ECO:0000259" key="5">
    <source>
        <dbReference type="PROSITE" id="PS50977"/>
    </source>
</evidence>
<dbReference type="PANTHER" id="PTHR47506">
    <property type="entry name" value="TRANSCRIPTIONAL REGULATORY PROTEIN"/>
    <property type="match status" value="1"/>
</dbReference>
<dbReference type="InterPro" id="IPR036271">
    <property type="entry name" value="Tet_transcr_reg_TetR-rel_C_sf"/>
</dbReference>
<dbReference type="PROSITE" id="PS01081">
    <property type="entry name" value="HTH_TETR_1"/>
    <property type="match status" value="1"/>
</dbReference>